<dbReference type="PANTHER" id="PTHR42866">
    <property type="entry name" value="3-DEOXY-MANNO-OCTULOSONATE CYTIDYLYLTRANSFERASE"/>
    <property type="match status" value="1"/>
</dbReference>
<dbReference type="CDD" id="cd02517">
    <property type="entry name" value="CMP-KDO-Synthetase"/>
    <property type="match status" value="1"/>
</dbReference>
<dbReference type="InterPro" id="IPR029044">
    <property type="entry name" value="Nucleotide-diphossugar_trans"/>
</dbReference>
<evidence type="ECO:0000256" key="4">
    <source>
        <dbReference type="HAMAP-Rule" id="MF_00057"/>
    </source>
</evidence>
<dbReference type="Gene3D" id="3.90.550.10">
    <property type="entry name" value="Spore Coat Polysaccharide Biosynthesis Protein SpsA, Chain A"/>
    <property type="match status" value="1"/>
</dbReference>
<comment type="subcellular location">
    <subcellularLocation>
        <location evidence="4">Cytoplasm</location>
    </subcellularLocation>
</comment>
<dbReference type="NCBIfam" id="NF003952">
    <property type="entry name" value="PRK05450.1-5"/>
    <property type="match status" value="1"/>
</dbReference>
<dbReference type="UniPathway" id="UPA00358">
    <property type="reaction ID" value="UER00476"/>
</dbReference>
<dbReference type="NCBIfam" id="NF009905">
    <property type="entry name" value="PRK13368.1"/>
    <property type="match status" value="1"/>
</dbReference>
<dbReference type="HAMAP" id="MF_00057">
    <property type="entry name" value="KdsB"/>
    <property type="match status" value="1"/>
</dbReference>
<comment type="catalytic activity">
    <reaction evidence="4">
        <text>3-deoxy-alpha-D-manno-oct-2-ulosonate + CTP = CMP-3-deoxy-beta-D-manno-octulosonate + diphosphate</text>
        <dbReference type="Rhea" id="RHEA:23448"/>
        <dbReference type="ChEBI" id="CHEBI:33019"/>
        <dbReference type="ChEBI" id="CHEBI:37563"/>
        <dbReference type="ChEBI" id="CHEBI:85986"/>
        <dbReference type="ChEBI" id="CHEBI:85987"/>
        <dbReference type="EC" id="2.7.7.38"/>
    </reaction>
</comment>
<sequence length="246" mass="27873">MKIVIPARFGSTRLAGKPMLEISGKPIFWHVYQRCLESGFNSDDIYLATDDERIYQKSVALNINTVITSKSHESGTDRIFEVAKIKNWKSDDIIINVQGDEPMISPVLIQQLASFANARTKFDIITTVAPIHTHEDFENPNIVKAIMGLNNRVLYFTRSPTPYNRDRPDCIELAFKHIGVYSYTVNTLSKFCSFDKAPLENYEKLEQLRALSNGLAIGAFSYEGNIAHGVDTLSDYLKIKNSMERK</sequence>
<evidence type="ECO:0000256" key="1">
    <source>
        <dbReference type="ARBA" id="ARBA00022679"/>
    </source>
</evidence>
<dbReference type="AlphaFoldDB" id="F8RBZ6"/>
<keyword evidence="2 4" id="KW-0548">Nucleotidyltransferase</keyword>
<gene>
    <name evidence="4 5" type="primary">kdsB</name>
</gene>
<evidence type="ECO:0000313" key="5">
    <source>
        <dbReference type="EMBL" id="AEB61503.1"/>
    </source>
</evidence>
<comment type="pathway">
    <text evidence="4">Nucleotide-sugar biosynthesis; CMP-3-deoxy-D-manno-octulosonate biosynthesis; CMP-3-deoxy-D-manno-octulosonate from 3-deoxy-D-manno-octulosonate and CTP: step 1/1.</text>
</comment>
<dbReference type="InterPro" id="IPR004528">
    <property type="entry name" value="KdsB"/>
</dbReference>
<dbReference type="InterPro" id="IPR003329">
    <property type="entry name" value="Cytidylyl_trans"/>
</dbReference>
<evidence type="ECO:0000256" key="3">
    <source>
        <dbReference type="ARBA" id="ARBA00022985"/>
    </source>
</evidence>
<proteinExistence type="inferred from homology"/>
<evidence type="ECO:0000256" key="2">
    <source>
        <dbReference type="ARBA" id="ARBA00022695"/>
    </source>
</evidence>
<dbReference type="SUPFAM" id="SSF53448">
    <property type="entry name" value="Nucleotide-diphospho-sugar transferases"/>
    <property type="match status" value="1"/>
</dbReference>
<keyword evidence="3 4" id="KW-0448">Lipopolysaccharide biosynthesis</keyword>
<dbReference type="GO" id="GO:0033468">
    <property type="term" value="P:CMP-keto-3-deoxy-D-manno-octulosonic acid biosynthetic process"/>
    <property type="evidence" value="ECO:0007669"/>
    <property type="project" value="UniProtKB-UniRule"/>
</dbReference>
<dbReference type="NCBIfam" id="TIGR00466">
    <property type="entry name" value="kdsB"/>
    <property type="match status" value="1"/>
</dbReference>
<protein>
    <recommendedName>
        <fullName evidence="4">3-deoxy-manno-octulosonate cytidylyltransferase</fullName>
        <ecNumber evidence="4">2.7.7.38</ecNumber>
    </recommendedName>
    <alternativeName>
        <fullName evidence="4">CMP-2-keto-3-deoxyoctulosonic acid synthase</fullName>
        <shortName evidence="4">CKS</shortName>
        <shortName evidence="4">CMP-KDO synthase</shortName>
    </alternativeName>
</protein>
<comment type="similarity">
    <text evidence="4">Belongs to the KdsB family.</text>
</comment>
<organism evidence="5">
    <name type="scientific">Providencia alcalifaciens</name>
    <dbReference type="NCBI Taxonomy" id="126385"/>
    <lineage>
        <taxon>Bacteria</taxon>
        <taxon>Pseudomonadati</taxon>
        <taxon>Pseudomonadota</taxon>
        <taxon>Gammaproteobacteria</taxon>
        <taxon>Enterobacterales</taxon>
        <taxon>Morganellaceae</taxon>
        <taxon>Providencia</taxon>
    </lineage>
</organism>
<name>F8RBZ6_9GAMM</name>
<dbReference type="EMBL" id="HM583639">
    <property type="protein sequence ID" value="AEB61503.1"/>
    <property type="molecule type" value="Genomic_DNA"/>
</dbReference>
<reference evidence="5" key="1">
    <citation type="journal article" date="2012" name="Microbiology">
        <title>Localization and molecular characterization of putative O antigen gene clusters of Providencia species.</title>
        <authorList>
            <person name="Ovchinnikova O.G."/>
            <person name="Liu B."/>
            <person name="Guo D."/>
            <person name="Kocharova N.A."/>
            <person name="Shashkov A.S."/>
            <person name="Chen M."/>
            <person name="Feng L."/>
            <person name="Rozalski A."/>
            <person name="Knirel Y.A."/>
            <person name="Wang L."/>
        </authorList>
    </citation>
    <scope>NUCLEOTIDE SEQUENCE</scope>
</reference>
<dbReference type="GO" id="GO:0008690">
    <property type="term" value="F:3-deoxy-manno-octulosonate cytidylyltransferase activity"/>
    <property type="evidence" value="ECO:0007669"/>
    <property type="project" value="UniProtKB-UniRule"/>
</dbReference>
<dbReference type="PANTHER" id="PTHR42866:SF2">
    <property type="entry name" value="3-DEOXY-MANNO-OCTULOSONATE CYTIDYLYLTRANSFERASE, MITOCHONDRIAL"/>
    <property type="match status" value="1"/>
</dbReference>
<keyword evidence="1 4" id="KW-0808">Transferase</keyword>
<dbReference type="Pfam" id="PF02348">
    <property type="entry name" value="CTP_transf_3"/>
    <property type="match status" value="1"/>
</dbReference>
<dbReference type="GO" id="GO:0009103">
    <property type="term" value="P:lipopolysaccharide biosynthetic process"/>
    <property type="evidence" value="ECO:0007669"/>
    <property type="project" value="UniProtKB-UniRule"/>
</dbReference>
<accession>F8RBZ6</accession>
<dbReference type="EC" id="2.7.7.38" evidence="4"/>
<keyword evidence="4" id="KW-0963">Cytoplasm</keyword>
<comment type="function">
    <text evidence="4">Activates KDO (a required 8-carbon sugar) for incorporation into bacterial lipopolysaccharide in Gram-negative bacteria.</text>
</comment>
<dbReference type="GO" id="GO:0005829">
    <property type="term" value="C:cytosol"/>
    <property type="evidence" value="ECO:0007669"/>
    <property type="project" value="TreeGrafter"/>
</dbReference>